<dbReference type="InterPro" id="IPR011701">
    <property type="entry name" value="MFS"/>
</dbReference>
<keyword evidence="2 5" id="KW-0812">Transmembrane</keyword>
<dbReference type="Gene3D" id="1.20.1250.20">
    <property type="entry name" value="MFS general substrate transporter like domains"/>
    <property type="match status" value="1"/>
</dbReference>
<evidence type="ECO:0000313" key="6">
    <source>
        <dbReference type="Proteomes" id="UP000504617"/>
    </source>
</evidence>
<evidence type="ECO:0000256" key="5">
    <source>
        <dbReference type="SAM" id="Phobius"/>
    </source>
</evidence>
<dbReference type="GO" id="GO:0015867">
    <property type="term" value="P:ATP transport"/>
    <property type="evidence" value="ECO:0007669"/>
    <property type="project" value="TreeGrafter"/>
</dbReference>
<sequence length="231" mass="26143">MSNYAENLAQKNGFKEKRQYYEDLVIPLPESRLWTTMLLLGTCLLYCARVLMPICVVTMSSRFDWDKKQSGIVLSSFFWGYCLTQVVGGHLSDRYEQYYVKSGVSNAISLSAASGLCLTPRGHGRRGQRAWPARHHSCWGPLWWLECFACENGLPSNRVYFPALASLLSQKVQESERALTYSTVGTGSQFGYISKKLINRTFIEFTELESTIPEIESNPVQLSAENQIKPS</sequence>
<dbReference type="SUPFAM" id="SSF103473">
    <property type="entry name" value="MFS general substrate transporter"/>
    <property type="match status" value="1"/>
</dbReference>
<dbReference type="KEGG" id="tsr:106539351"/>
<proteinExistence type="predicted"/>
<protein>
    <submittedName>
        <fullName evidence="7">Solute carrier family 17 member 9-like</fullName>
    </submittedName>
</protein>
<keyword evidence="6" id="KW-1185">Reference proteome</keyword>
<dbReference type="Proteomes" id="UP000504617">
    <property type="component" value="Unplaced"/>
</dbReference>
<evidence type="ECO:0000256" key="3">
    <source>
        <dbReference type="ARBA" id="ARBA00022989"/>
    </source>
</evidence>
<dbReference type="InterPro" id="IPR036259">
    <property type="entry name" value="MFS_trans_sf"/>
</dbReference>
<feature type="transmembrane region" description="Helical" evidence="5">
    <location>
        <begin position="37"/>
        <end position="59"/>
    </location>
</feature>
<dbReference type="GO" id="GO:0016020">
    <property type="term" value="C:membrane"/>
    <property type="evidence" value="ECO:0007669"/>
    <property type="project" value="UniProtKB-SubCell"/>
</dbReference>
<comment type="subcellular location">
    <subcellularLocation>
        <location evidence="1">Membrane</location>
        <topology evidence="1">Multi-pass membrane protein</topology>
    </subcellularLocation>
</comment>
<dbReference type="AlphaFoldDB" id="A0A6I9X6Z4"/>
<dbReference type="Pfam" id="PF07690">
    <property type="entry name" value="MFS_1"/>
    <property type="match status" value="1"/>
</dbReference>
<evidence type="ECO:0000313" key="7">
    <source>
        <dbReference type="RefSeq" id="XP_013909612.1"/>
    </source>
</evidence>
<organism evidence="6 7">
    <name type="scientific">Thamnophis sirtalis</name>
    <dbReference type="NCBI Taxonomy" id="35019"/>
    <lineage>
        <taxon>Eukaryota</taxon>
        <taxon>Metazoa</taxon>
        <taxon>Chordata</taxon>
        <taxon>Craniata</taxon>
        <taxon>Vertebrata</taxon>
        <taxon>Euteleostomi</taxon>
        <taxon>Lepidosauria</taxon>
        <taxon>Squamata</taxon>
        <taxon>Bifurcata</taxon>
        <taxon>Unidentata</taxon>
        <taxon>Episquamata</taxon>
        <taxon>Toxicofera</taxon>
        <taxon>Serpentes</taxon>
        <taxon>Colubroidea</taxon>
        <taxon>Colubridae</taxon>
        <taxon>Natricinae</taxon>
        <taxon>Thamnophis</taxon>
    </lineage>
</organism>
<evidence type="ECO:0000256" key="4">
    <source>
        <dbReference type="ARBA" id="ARBA00023136"/>
    </source>
</evidence>
<feature type="transmembrane region" description="Helical" evidence="5">
    <location>
        <begin position="71"/>
        <end position="92"/>
    </location>
</feature>
<gene>
    <name evidence="7" type="primary">LOC106539351</name>
</gene>
<dbReference type="GO" id="GO:0022857">
    <property type="term" value="F:transmembrane transporter activity"/>
    <property type="evidence" value="ECO:0007669"/>
    <property type="project" value="InterPro"/>
</dbReference>
<evidence type="ECO:0000256" key="2">
    <source>
        <dbReference type="ARBA" id="ARBA00022692"/>
    </source>
</evidence>
<evidence type="ECO:0000256" key="1">
    <source>
        <dbReference type="ARBA" id="ARBA00004141"/>
    </source>
</evidence>
<dbReference type="OrthoDB" id="2985014at2759"/>
<dbReference type="GeneID" id="106539351"/>
<keyword evidence="3 5" id="KW-1133">Transmembrane helix</keyword>
<dbReference type="PANTHER" id="PTHR11662">
    <property type="entry name" value="SOLUTE CARRIER FAMILY 17"/>
    <property type="match status" value="1"/>
</dbReference>
<reference evidence="7" key="1">
    <citation type="submission" date="2025-08" db="UniProtKB">
        <authorList>
            <consortium name="RefSeq"/>
        </authorList>
    </citation>
    <scope>IDENTIFICATION</scope>
    <source>
        <tissue evidence="7">Skeletal muscle</tissue>
    </source>
</reference>
<accession>A0A6I9X6Z4</accession>
<dbReference type="PANTHER" id="PTHR11662:SF279">
    <property type="entry name" value="VOLTAGE-GATED PURINE NUCLEOTIDE UNIPORTER SLC17A9"/>
    <property type="match status" value="1"/>
</dbReference>
<dbReference type="InterPro" id="IPR050382">
    <property type="entry name" value="MFS_Na/Anion_cotransporter"/>
</dbReference>
<name>A0A6I9X6Z4_9SAUR</name>
<dbReference type="RefSeq" id="XP_013909612.1">
    <property type="nucleotide sequence ID" value="XM_014054137.1"/>
</dbReference>
<keyword evidence="4 5" id="KW-0472">Membrane</keyword>